<dbReference type="GeneID" id="54558619"/>
<evidence type="ECO:0008006" key="3">
    <source>
        <dbReference type="Google" id="ProtNLM"/>
    </source>
</evidence>
<gene>
    <name evidence="1" type="ORF">M409DRAFT_20340</name>
</gene>
<evidence type="ECO:0000313" key="2">
    <source>
        <dbReference type="Proteomes" id="UP000799537"/>
    </source>
</evidence>
<dbReference type="InterPro" id="IPR038883">
    <property type="entry name" value="AN11006-like"/>
</dbReference>
<dbReference type="EMBL" id="ML993588">
    <property type="protein sequence ID" value="KAF2169112.1"/>
    <property type="molecule type" value="Genomic_DNA"/>
</dbReference>
<reference evidence="1" key="1">
    <citation type="journal article" date="2020" name="Stud. Mycol.">
        <title>101 Dothideomycetes genomes: a test case for predicting lifestyles and emergence of pathogens.</title>
        <authorList>
            <person name="Haridas S."/>
            <person name="Albert R."/>
            <person name="Binder M."/>
            <person name="Bloem J."/>
            <person name="Labutti K."/>
            <person name="Salamov A."/>
            <person name="Andreopoulos B."/>
            <person name="Baker S."/>
            <person name="Barry K."/>
            <person name="Bills G."/>
            <person name="Bluhm B."/>
            <person name="Cannon C."/>
            <person name="Castanera R."/>
            <person name="Culley D."/>
            <person name="Daum C."/>
            <person name="Ezra D."/>
            <person name="Gonzalez J."/>
            <person name="Henrissat B."/>
            <person name="Kuo A."/>
            <person name="Liang C."/>
            <person name="Lipzen A."/>
            <person name="Lutzoni F."/>
            <person name="Magnuson J."/>
            <person name="Mondo S."/>
            <person name="Nolan M."/>
            <person name="Ohm R."/>
            <person name="Pangilinan J."/>
            <person name="Park H.-J."/>
            <person name="Ramirez L."/>
            <person name="Alfaro M."/>
            <person name="Sun H."/>
            <person name="Tritt A."/>
            <person name="Yoshinaga Y."/>
            <person name="Zwiers L.-H."/>
            <person name="Turgeon B."/>
            <person name="Goodwin S."/>
            <person name="Spatafora J."/>
            <person name="Crous P."/>
            <person name="Grigoriev I."/>
        </authorList>
    </citation>
    <scope>NUCLEOTIDE SEQUENCE</scope>
    <source>
        <strain evidence="1">ATCC 36951</strain>
    </source>
</reference>
<dbReference type="OrthoDB" id="3648501at2759"/>
<evidence type="ECO:0000313" key="1">
    <source>
        <dbReference type="EMBL" id="KAF2169112.1"/>
    </source>
</evidence>
<proteinExistence type="predicted"/>
<dbReference type="PANTHER" id="PTHR42085:SF1">
    <property type="entry name" value="F-BOX DOMAIN-CONTAINING PROTEIN"/>
    <property type="match status" value="1"/>
</dbReference>
<dbReference type="RefSeq" id="XP_033670001.1">
    <property type="nucleotide sequence ID" value="XM_033805347.1"/>
</dbReference>
<keyword evidence="2" id="KW-1185">Reference proteome</keyword>
<name>A0A6A6CTF4_ZASCE</name>
<dbReference type="Proteomes" id="UP000799537">
    <property type="component" value="Unassembled WGS sequence"/>
</dbReference>
<organism evidence="1 2">
    <name type="scientific">Zasmidium cellare ATCC 36951</name>
    <dbReference type="NCBI Taxonomy" id="1080233"/>
    <lineage>
        <taxon>Eukaryota</taxon>
        <taxon>Fungi</taxon>
        <taxon>Dikarya</taxon>
        <taxon>Ascomycota</taxon>
        <taxon>Pezizomycotina</taxon>
        <taxon>Dothideomycetes</taxon>
        <taxon>Dothideomycetidae</taxon>
        <taxon>Mycosphaerellales</taxon>
        <taxon>Mycosphaerellaceae</taxon>
        <taxon>Zasmidium</taxon>
    </lineage>
</organism>
<sequence>MAPPKGKLPRGEPLDQSQCRLISLPAELRTYIYELALLVEPDANNDVFIAHDTIRPAKFRTKPSVLALLATCRQIYQEAAGIFFAQNNICIPYRALYANSSNYKASGFLDETSQLRLDGLHQLKVMVYGTTQHKKYFPQWESLTVACKSLRKASALTKLHFVLGPRFNGRLWLMHIKEEMVFLGRAIKRLALVTELCFELPGDLVFPYRETVRSELEKASAKLPDNTAKVYFGVGHTMQRYAITSMRVKLWCTLCS</sequence>
<dbReference type="PANTHER" id="PTHR42085">
    <property type="entry name" value="F-BOX DOMAIN-CONTAINING PROTEIN"/>
    <property type="match status" value="1"/>
</dbReference>
<protein>
    <recommendedName>
        <fullName evidence="3">F-box domain-containing protein</fullName>
    </recommendedName>
</protein>
<accession>A0A6A6CTF4</accession>
<dbReference type="AlphaFoldDB" id="A0A6A6CTF4"/>